<organism evidence="4 5">
    <name type="scientific">Parasponia andersonii</name>
    <name type="common">Sponia andersonii</name>
    <dbReference type="NCBI Taxonomy" id="3476"/>
    <lineage>
        <taxon>Eukaryota</taxon>
        <taxon>Viridiplantae</taxon>
        <taxon>Streptophyta</taxon>
        <taxon>Embryophyta</taxon>
        <taxon>Tracheophyta</taxon>
        <taxon>Spermatophyta</taxon>
        <taxon>Magnoliopsida</taxon>
        <taxon>eudicotyledons</taxon>
        <taxon>Gunneridae</taxon>
        <taxon>Pentapetalae</taxon>
        <taxon>rosids</taxon>
        <taxon>fabids</taxon>
        <taxon>Rosales</taxon>
        <taxon>Cannabaceae</taxon>
        <taxon>Parasponia</taxon>
    </lineage>
</organism>
<dbReference type="PROSITE" id="PS50158">
    <property type="entry name" value="ZF_CCHC"/>
    <property type="match status" value="1"/>
</dbReference>
<dbReference type="AlphaFoldDB" id="A0A2P5CU09"/>
<keyword evidence="1" id="KW-0862">Zinc</keyword>
<reference evidence="5" key="1">
    <citation type="submission" date="2016-06" db="EMBL/GenBank/DDBJ databases">
        <title>Parallel loss of symbiosis genes in relatives of nitrogen-fixing non-legume Parasponia.</title>
        <authorList>
            <person name="Van Velzen R."/>
            <person name="Holmer R."/>
            <person name="Bu F."/>
            <person name="Rutten L."/>
            <person name="Van Zeijl A."/>
            <person name="Liu W."/>
            <person name="Santuari L."/>
            <person name="Cao Q."/>
            <person name="Sharma T."/>
            <person name="Shen D."/>
            <person name="Roswanjaya Y."/>
            <person name="Wardhani T."/>
            <person name="Kalhor M.S."/>
            <person name="Jansen J."/>
            <person name="Van den Hoogen J."/>
            <person name="Gungor B."/>
            <person name="Hartog M."/>
            <person name="Hontelez J."/>
            <person name="Verver J."/>
            <person name="Yang W.-C."/>
            <person name="Schijlen E."/>
            <person name="Repin R."/>
            <person name="Schilthuizen M."/>
            <person name="Schranz E."/>
            <person name="Heidstra R."/>
            <person name="Miyata K."/>
            <person name="Fedorova E."/>
            <person name="Kohlen W."/>
            <person name="Bisseling T."/>
            <person name="Smit S."/>
            <person name="Geurts R."/>
        </authorList>
    </citation>
    <scope>NUCLEOTIDE SEQUENCE [LARGE SCALE GENOMIC DNA]</scope>
    <source>
        <strain evidence="5">cv. WU1-14</strain>
    </source>
</reference>
<evidence type="ECO:0000259" key="3">
    <source>
        <dbReference type="PROSITE" id="PS50158"/>
    </source>
</evidence>
<dbReference type="Proteomes" id="UP000237105">
    <property type="component" value="Unassembled WGS sequence"/>
</dbReference>
<dbReference type="SUPFAM" id="SSF57756">
    <property type="entry name" value="Retrovirus zinc finger-like domains"/>
    <property type="match status" value="1"/>
</dbReference>
<evidence type="ECO:0000256" key="2">
    <source>
        <dbReference type="SAM" id="MobiDB-lite"/>
    </source>
</evidence>
<dbReference type="Pfam" id="PF00098">
    <property type="entry name" value="zf-CCHC"/>
    <property type="match status" value="1"/>
</dbReference>
<keyword evidence="5" id="KW-1185">Reference proteome</keyword>
<protein>
    <submittedName>
        <fullName evidence="4">Zinc finger, CCHC-type</fullName>
    </submittedName>
</protein>
<dbReference type="GO" id="GO:0003676">
    <property type="term" value="F:nucleic acid binding"/>
    <property type="evidence" value="ECO:0007669"/>
    <property type="project" value="InterPro"/>
</dbReference>
<dbReference type="InterPro" id="IPR036875">
    <property type="entry name" value="Znf_CCHC_sf"/>
</dbReference>
<comment type="caution">
    <text evidence="4">The sequence shown here is derived from an EMBL/GenBank/DDBJ whole genome shotgun (WGS) entry which is preliminary data.</text>
</comment>
<feature type="domain" description="CCHC-type" evidence="3">
    <location>
        <begin position="166"/>
        <end position="181"/>
    </location>
</feature>
<dbReference type="SMART" id="SM00343">
    <property type="entry name" value="ZnF_C2HC"/>
    <property type="match status" value="1"/>
</dbReference>
<evidence type="ECO:0000256" key="1">
    <source>
        <dbReference type="PROSITE-ProRule" id="PRU00047"/>
    </source>
</evidence>
<feature type="compositionally biased region" description="Polar residues" evidence="2">
    <location>
        <begin position="183"/>
        <end position="218"/>
    </location>
</feature>
<dbReference type="EMBL" id="JXTB01000096">
    <property type="protein sequence ID" value="PON64436.1"/>
    <property type="molecule type" value="Genomic_DNA"/>
</dbReference>
<gene>
    <name evidence="4" type="ORF">PanWU01x14_125050</name>
</gene>
<dbReference type="OrthoDB" id="2009620at2759"/>
<sequence>MQQAFVQMSNPDYQPPAPRECHLDQADHLQRFIRLQPGQFDGRPEALTAIAWLREMERHFRALGTPVEFWAIFAVTRLTGSAIRWWEIVERMQDTFHTLPEIAVAAQRAEAIEESLDSRRKQRRGNDRKATRRNQGQWSSQGTPSSDSSNSSGFSGGGRGSPYGGCFVCGQQGHRKKECPNRLQKSPLSQEGPQRSQSGSASYQSTQARPQQSQGSSQKLDKFGLNDDNCLDVDKIFKLAYVKETLHFTFESGNVTTENSRP</sequence>
<dbReference type="Gene3D" id="4.10.60.10">
    <property type="entry name" value="Zinc finger, CCHC-type"/>
    <property type="match status" value="1"/>
</dbReference>
<evidence type="ECO:0000313" key="5">
    <source>
        <dbReference type="Proteomes" id="UP000237105"/>
    </source>
</evidence>
<proteinExistence type="predicted"/>
<feature type="compositionally biased region" description="Basic and acidic residues" evidence="2">
    <location>
        <begin position="116"/>
        <end position="129"/>
    </location>
</feature>
<keyword evidence="1" id="KW-0863">Zinc-finger</keyword>
<dbReference type="InterPro" id="IPR001878">
    <property type="entry name" value="Znf_CCHC"/>
</dbReference>
<feature type="region of interest" description="Disordered" evidence="2">
    <location>
        <begin position="177"/>
        <end position="223"/>
    </location>
</feature>
<evidence type="ECO:0000313" key="4">
    <source>
        <dbReference type="EMBL" id="PON64436.1"/>
    </source>
</evidence>
<feature type="compositionally biased region" description="Low complexity" evidence="2">
    <location>
        <begin position="139"/>
        <end position="153"/>
    </location>
</feature>
<name>A0A2P5CU09_PARAD</name>
<keyword evidence="1" id="KW-0479">Metal-binding</keyword>
<accession>A0A2P5CU09</accession>
<feature type="region of interest" description="Disordered" evidence="2">
    <location>
        <begin position="114"/>
        <end position="157"/>
    </location>
</feature>
<dbReference type="GO" id="GO:0008270">
    <property type="term" value="F:zinc ion binding"/>
    <property type="evidence" value="ECO:0007669"/>
    <property type="project" value="UniProtKB-KW"/>
</dbReference>